<dbReference type="GO" id="GO:0032259">
    <property type="term" value="P:methylation"/>
    <property type="evidence" value="ECO:0007669"/>
    <property type="project" value="UniProtKB-KW"/>
</dbReference>
<dbReference type="PROSITE" id="PS00092">
    <property type="entry name" value="N6_MTASE"/>
    <property type="match status" value="1"/>
</dbReference>
<protein>
    <submittedName>
        <fullName evidence="6">Ribosomal protein L3 glutamine methyltransferase</fullName>
    </submittedName>
</protein>
<keyword evidence="6" id="KW-0689">Ribosomal protein</keyword>
<dbReference type="GO" id="GO:0005829">
    <property type="term" value="C:cytosol"/>
    <property type="evidence" value="ECO:0007669"/>
    <property type="project" value="TreeGrafter"/>
</dbReference>
<keyword evidence="3" id="KW-0949">S-adenosyl-L-methionine</keyword>
<gene>
    <name evidence="6" type="ORF">BECKTC1821E_GA0114239_100264</name>
</gene>
<proteinExistence type="predicted"/>
<dbReference type="InterPro" id="IPR029063">
    <property type="entry name" value="SAM-dependent_MTases_sf"/>
</dbReference>
<evidence type="ECO:0000259" key="5">
    <source>
        <dbReference type="Pfam" id="PF14280"/>
    </source>
</evidence>
<evidence type="ECO:0000259" key="4">
    <source>
        <dbReference type="Pfam" id="PF05175"/>
    </source>
</evidence>
<dbReference type="GO" id="GO:0005840">
    <property type="term" value="C:ribosome"/>
    <property type="evidence" value="ECO:0007669"/>
    <property type="project" value="UniProtKB-KW"/>
</dbReference>
<dbReference type="GO" id="GO:0003676">
    <property type="term" value="F:nucleic acid binding"/>
    <property type="evidence" value="ECO:0007669"/>
    <property type="project" value="InterPro"/>
</dbReference>
<name>A0A450YA13_9GAMM</name>
<dbReference type="PANTHER" id="PTHR47806:SF1">
    <property type="entry name" value="RIBOSOMAL PROTEIN UL3 GLUTAMINE METHYLTRANSFERASE"/>
    <property type="match status" value="1"/>
</dbReference>
<keyword evidence="6" id="KW-0687">Ribonucleoprotein</keyword>
<dbReference type="Pfam" id="PF05175">
    <property type="entry name" value="MTS"/>
    <property type="match status" value="1"/>
</dbReference>
<keyword evidence="1 6" id="KW-0489">Methyltransferase</keyword>
<reference evidence="6" key="1">
    <citation type="submission" date="2019-02" db="EMBL/GenBank/DDBJ databases">
        <authorList>
            <person name="Gruber-Vodicka R. H."/>
            <person name="Seah K. B. B."/>
        </authorList>
    </citation>
    <scope>NUCLEOTIDE SEQUENCE</scope>
    <source>
        <strain evidence="6">BECK_BZ125</strain>
    </source>
</reference>
<dbReference type="PANTHER" id="PTHR47806">
    <property type="entry name" value="50S RIBOSOMAL PROTEIN L3 GLUTAMINE METHYLTRANSFERASE"/>
    <property type="match status" value="1"/>
</dbReference>
<dbReference type="NCBIfam" id="TIGR00536">
    <property type="entry name" value="hemK_fam"/>
    <property type="match status" value="1"/>
</dbReference>
<evidence type="ECO:0000256" key="1">
    <source>
        <dbReference type="ARBA" id="ARBA00022603"/>
    </source>
</evidence>
<dbReference type="EMBL" id="CAADFT010000002">
    <property type="protein sequence ID" value="VFK38381.1"/>
    <property type="molecule type" value="Genomic_DNA"/>
</dbReference>
<dbReference type="GO" id="GO:0036009">
    <property type="term" value="F:protein-glutamine N-methyltransferase activity"/>
    <property type="evidence" value="ECO:0007669"/>
    <property type="project" value="InterPro"/>
</dbReference>
<sequence>MKSRDSYLRKRGDGAEIFAIRKPRHADYWRKRAFPVLLVIRTSDGETRWMEIRDYPKRESDGGQATKRIVFDGERLDVMSARRWRARVLGNFTDRKEPSMISQEKMQRIINDMFYPLLEKELITALDYIRWGASRFNEMKLFFGHGADNAVDEALTLVRHALYLPPDAPTELFRGRLGWKEKGAILELFTRRIQERIPAAYLTRETWFAGIRLYVDERVLIPRSPIAEWIGRGFAPWVEDPDSVGHILDLGAGSGCLAIAAALAFPEARVDATDISSDALAVAKRNVVEHGLQDRIRIIESNLFAATEIEGPYDIILGNPPYVDAQEIATMPPEYRHEPRIALAAGKDGLACVAPILREAGGFLPSKGILVLEVGASRPALEKTFPNLPLTWLDLESGGENVFLITGGDLRHAFP</sequence>
<accession>A0A450YA13</accession>
<organism evidence="6">
    <name type="scientific">Candidatus Kentrum sp. TC</name>
    <dbReference type="NCBI Taxonomy" id="2126339"/>
    <lineage>
        <taxon>Bacteria</taxon>
        <taxon>Pseudomonadati</taxon>
        <taxon>Pseudomonadota</taxon>
        <taxon>Gammaproteobacteria</taxon>
        <taxon>Candidatus Kentrum</taxon>
    </lineage>
</organism>
<dbReference type="InterPro" id="IPR017127">
    <property type="entry name" value="Ribosome_uL3_MTase"/>
</dbReference>
<dbReference type="SUPFAM" id="SSF53335">
    <property type="entry name" value="S-adenosyl-L-methionine-dependent methyltransferases"/>
    <property type="match status" value="1"/>
</dbReference>
<dbReference type="Gene3D" id="3.40.50.150">
    <property type="entry name" value="Vaccinia Virus protein VP39"/>
    <property type="match status" value="1"/>
</dbReference>
<evidence type="ECO:0000256" key="3">
    <source>
        <dbReference type="ARBA" id="ARBA00022691"/>
    </source>
</evidence>
<dbReference type="InterPro" id="IPR025375">
    <property type="entry name" value="DUF4365"/>
</dbReference>
<dbReference type="Pfam" id="PF14280">
    <property type="entry name" value="DUF4365"/>
    <property type="match status" value="1"/>
</dbReference>
<evidence type="ECO:0000256" key="2">
    <source>
        <dbReference type="ARBA" id="ARBA00022679"/>
    </source>
</evidence>
<dbReference type="CDD" id="cd02440">
    <property type="entry name" value="AdoMet_MTases"/>
    <property type="match status" value="1"/>
</dbReference>
<keyword evidence="2 6" id="KW-0808">Transferase</keyword>
<dbReference type="InterPro" id="IPR004556">
    <property type="entry name" value="HemK-like"/>
</dbReference>
<dbReference type="InterPro" id="IPR007848">
    <property type="entry name" value="Small_mtfrase_dom"/>
</dbReference>
<feature type="domain" description="DUF4365" evidence="5">
    <location>
        <begin position="2"/>
        <end position="87"/>
    </location>
</feature>
<feature type="domain" description="Methyltransferase small" evidence="4">
    <location>
        <begin position="244"/>
        <end position="328"/>
    </location>
</feature>
<dbReference type="AlphaFoldDB" id="A0A450YA13"/>
<dbReference type="NCBIfam" id="TIGR03533">
    <property type="entry name" value="L3_gln_methyl"/>
    <property type="match status" value="1"/>
</dbReference>
<evidence type="ECO:0000313" key="6">
    <source>
        <dbReference type="EMBL" id="VFK38381.1"/>
    </source>
</evidence>
<dbReference type="InterPro" id="IPR002052">
    <property type="entry name" value="DNA_methylase_N6_adenine_CS"/>
</dbReference>